<keyword evidence="2" id="KW-1185">Reference proteome</keyword>
<reference evidence="1 2" key="1">
    <citation type="submission" date="2023-01" db="EMBL/GenBank/DDBJ databases">
        <title>Analysis of 21 Apiospora genomes using comparative genomics revels a genus with tremendous synthesis potential of carbohydrate active enzymes and secondary metabolites.</title>
        <authorList>
            <person name="Sorensen T."/>
        </authorList>
    </citation>
    <scope>NUCLEOTIDE SEQUENCE [LARGE SCALE GENOMIC DNA]</scope>
    <source>
        <strain evidence="1 2">CBS 33761</strain>
    </source>
</reference>
<evidence type="ECO:0000313" key="1">
    <source>
        <dbReference type="EMBL" id="KAK8051639.1"/>
    </source>
</evidence>
<sequence length="264" mass="31107">MARTKRTARPSEKPTVTWTRFYLPRGQEMVENPEQAAYIIEWRSLDAFKNFLSSPACAEFLRNLPEYGDSRDSIESGSALMEVTGRVIFTTFSVPYKVDNLTEMYKDVFESNFSTFVPPGSEFMKWRHNQWSRFSAVWFFVLTEDHWVEEKFGKLERQKEGENQARTLFCHAFPWQPSYGGTPEQEAVSAADPLARESWHQHIARVMPPATAWVQERWDIQEIPRFLPPEPEMSPEEAEEWERQKRLTRDFLRANGLEPSERWQ</sequence>
<evidence type="ECO:0000313" key="2">
    <source>
        <dbReference type="Proteomes" id="UP001444661"/>
    </source>
</evidence>
<comment type="caution">
    <text evidence="1">The sequence shown here is derived from an EMBL/GenBank/DDBJ whole genome shotgun (WGS) entry which is preliminary data.</text>
</comment>
<gene>
    <name evidence="1" type="ORF">PG993_003024</name>
</gene>
<evidence type="ECO:0008006" key="3">
    <source>
        <dbReference type="Google" id="ProtNLM"/>
    </source>
</evidence>
<dbReference type="Proteomes" id="UP001444661">
    <property type="component" value="Unassembled WGS sequence"/>
</dbReference>
<organism evidence="1 2">
    <name type="scientific">Apiospora rasikravindrae</name>
    <dbReference type="NCBI Taxonomy" id="990691"/>
    <lineage>
        <taxon>Eukaryota</taxon>
        <taxon>Fungi</taxon>
        <taxon>Dikarya</taxon>
        <taxon>Ascomycota</taxon>
        <taxon>Pezizomycotina</taxon>
        <taxon>Sordariomycetes</taxon>
        <taxon>Xylariomycetidae</taxon>
        <taxon>Amphisphaeriales</taxon>
        <taxon>Apiosporaceae</taxon>
        <taxon>Apiospora</taxon>
    </lineage>
</organism>
<dbReference type="SUPFAM" id="SSF54909">
    <property type="entry name" value="Dimeric alpha+beta barrel"/>
    <property type="match status" value="1"/>
</dbReference>
<dbReference type="InterPro" id="IPR011008">
    <property type="entry name" value="Dimeric_a/b-barrel"/>
</dbReference>
<proteinExistence type="predicted"/>
<accession>A0ABR1TYD3</accession>
<name>A0ABR1TYD3_9PEZI</name>
<protein>
    <recommendedName>
        <fullName evidence="3">ABM domain-containing protein</fullName>
    </recommendedName>
</protein>
<dbReference type="EMBL" id="JAQQWK010000002">
    <property type="protein sequence ID" value="KAK8051639.1"/>
    <property type="molecule type" value="Genomic_DNA"/>
</dbReference>